<dbReference type="GO" id="GO:0005262">
    <property type="term" value="F:calcium channel activity"/>
    <property type="evidence" value="ECO:0007669"/>
    <property type="project" value="TreeGrafter"/>
</dbReference>
<reference evidence="3 5" key="2">
    <citation type="journal article" date="2013" name="Nature">
        <title>Insights into bilaterian evolution from three spiralian genomes.</title>
        <authorList>
            <person name="Simakov O."/>
            <person name="Marletaz F."/>
            <person name="Cho S.J."/>
            <person name="Edsinger-Gonzales E."/>
            <person name="Havlak P."/>
            <person name="Hellsten U."/>
            <person name="Kuo D.H."/>
            <person name="Larsson T."/>
            <person name="Lv J."/>
            <person name="Arendt D."/>
            <person name="Savage R."/>
            <person name="Osoegawa K."/>
            <person name="de Jong P."/>
            <person name="Grimwood J."/>
            <person name="Chapman J.A."/>
            <person name="Shapiro H."/>
            <person name="Aerts A."/>
            <person name="Otillar R.P."/>
            <person name="Terry A.Y."/>
            <person name="Boore J.L."/>
            <person name="Grigoriev I.V."/>
            <person name="Lindberg D.R."/>
            <person name="Seaver E.C."/>
            <person name="Weisblat D.A."/>
            <person name="Putnam N.H."/>
            <person name="Rokhsar D.S."/>
        </authorList>
    </citation>
    <scope>NUCLEOTIDE SEQUENCE</scope>
    <source>
        <strain evidence="3 5">I ESC-2004</strain>
    </source>
</reference>
<keyword evidence="2" id="KW-1133">Transmembrane helix</keyword>
<keyword evidence="5" id="KW-1185">Reference proteome</keyword>
<dbReference type="AlphaFoldDB" id="R7TG28"/>
<evidence type="ECO:0000256" key="2">
    <source>
        <dbReference type="SAM" id="Phobius"/>
    </source>
</evidence>
<evidence type="ECO:0000256" key="1">
    <source>
        <dbReference type="ARBA" id="ARBA00022737"/>
    </source>
</evidence>
<keyword evidence="2" id="KW-0812">Transmembrane</keyword>
<protein>
    <recommendedName>
        <fullName evidence="6">Ion transport domain-containing protein</fullName>
    </recommendedName>
</protein>
<organism evidence="3">
    <name type="scientific">Capitella teleta</name>
    <name type="common">Polychaete worm</name>
    <dbReference type="NCBI Taxonomy" id="283909"/>
    <lineage>
        <taxon>Eukaryota</taxon>
        <taxon>Metazoa</taxon>
        <taxon>Spiralia</taxon>
        <taxon>Lophotrochozoa</taxon>
        <taxon>Annelida</taxon>
        <taxon>Polychaeta</taxon>
        <taxon>Sedentaria</taxon>
        <taxon>Scolecida</taxon>
        <taxon>Capitellidae</taxon>
        <taxon>Capitella</taxon>
    </lineage>
</organism>
<accession>R7TG28</accession>
<evidence type="ECO:0008006" key="6">
    <source>
        <dbReference type="Google" id="ProtNLM"/>
    </source>
</evidence>
<evidence type="ECO:0000313" key="5">
    <source>
        <dbReference type="Proteomes" id="UP000014760"/>
    </source>
</evidence>
<dbReference type="EMBL" id="AMQN01013176">
    <property type="status" value="NOT_ANNOTATED_CDS"/>
    <property type="molecule type" value="Genomic_DNA"/>
</dbReference>
<feature type="transmembrane region" description="Helical" evidence="2">
    <location>
        <begin position="403"/>
        <end position="423"/>
    </location>
</feature>
<proteinExistence type="predicted"/>
<feature type="transmembrane region" description="Helical" evidence="2">
    <location>
        <begin position="326"/>
        <end position="347"/>
    </location>
</feature>
<gene>
    <name evidence="3" type="ORF">CAPTEDRAFT_216868</name>
</gene>
<reference evidence="5" key="1">
    <citation type="submission" date="2012-12" db="EMBL/GenBank/DDBJ databases">
        <authorList>
            <person name="Hellsten U."/>
            <person name="Grimwood J."/>
            <person name="Chapman J.A."/>
            <person name="Shapiro H."/>
            <person name="Aerts A."/>
            <person name="Otillar R.P."/>
            <person name="Terry A.Y."/>
            <person name="Boore J.L."/>
            <person name="Simakov O."/>
            <person name="Marletaz F."/>
            <person name="Cho S.-J."/>
            <person name="Edsinger-Gonzales E."/>
            <person name="Havlak P."/>
            <person name="Kuo D.-H."/>
            <person name="Larsson T."/>
            <person name="Lv J."/>
            <person name="Arendt D."/>
            <person name="Savage R."/>
            <person name="Osoegawa K."/>
            <person name="de Jong P."/>
            <person name="Lindberg D.R."/>
            <person name="Seaver E.C."/>
            <person name="Weisblat D.A."/>
            <person name="Putnam N.H."/>
            <person name="Grigoriev I.V."/>
            <person name="Rokhsar D.S."/>
        </authorList>
    </citation>
    <scope>NUCLEOTIDE SEQUENCE</scope>
    <source>
        <strain evidence="5">I ESC-2004</strain>
    </source>
</reference>
<feature type="transmembrane region" description="Helical" evidence="2">
    <location>
        <begin position="514"/>
        <end position="536"/>
    </location>
</feature>
<name>R7TG28_CAPTE</name>
<dbReference type="InterPro" id="IPR036770">
    <property type="entry name" value="Ankyrin_rpt-contain_sf"/>
</dbReference>
<feature type="transmembrane region" description="Helical" evidence="2">
    <location>
        <begin position="444"/>
        <end position="466"/>
    </location>
</feature>
<feature type="transmembrane region" description="Helical" evidence="2">
    <location>
        <begin position="292"/>
        <end position="314"/>
    </location>
</feature>
<evidence type="ECO:0000313" key="4">
    <source>
        <dbReference type="EnsemblMetazoa" id="CapteP216868"/>
    </source>
</evidence>
<dbReference type="PANTHER" id="PTHR10582">
    <property type="entry name" value="TRANSIENT RECEPTOR POTENTIAL ION CHANNEL PROTEIN"/>
    <property type="match status" value="1"/>
</dbReference>
<dbReference type="PANTHER" id="PTHR10582:SF2">
    <property type="entry name" value="INACTIVE"/>
    <property type="match status" value="1"/>
</dbReference>
<dbReference type="EMBL" id="KB310013">
    <property type="protein sequence ID" value="ELT92738.1"/>
    <property type="molecule type" value="Genomic_DNA"/>
</dbReference>
<dbReference type="Gene3D" id="1.25.40.20">
    <property type="entry name" value="Ankyrin repeat-containing domain"/>
    <property type="match status" value="1"/>
</dbReference>
<keyword evidence="2" id="KW-0472">Membrane</keyword>
<reference evidence="4" key="3">
    <citation type="submission" date="2015-06" db="UniProtKB">
        <authorList>
            <consortium name="EnsemblMetazoa"/>
        </authorList>
    </citation>
    <scope>IDENTIFICATION</scope>
</reference>
<feature type="transmembrane region" description="Helical" evidence="2">
    <location>
        <begin position="368"/>
        <end position="391"/>
    </location>
</feature>
<sequence length="610" mass="69119">MTAIRTCHIVDLAIDDIDHEFSEENCLECTRDIKESFMEYQIREIGPETSVVHRVNASLFHAALVRDPDFVLRVLRNLEDDEAEFILNALVDSTSPQFVNDTWTQLAKKEIESTSQMVSVIVSVGGNQKLLRQLAAFKLDLIAKDDDGNSLLHHLVDISEKYPSTALSMYDVIQQVLEIDELKQLIKARNKRQETALDIASRCWLPEMMHAILNTNKVYKFLLGECGTFNHYYYDVTELEATKNEYGITPLFHLSLVPEHRLKRFDEFQLLRKEPFATSIEELFYFGKHITLSWLLSWIAFVILYFTALFHIIVSSDMEVKTTLNIMIILVASLGCISEFMAVPAMWPLFKLIMRNTRAGKQPVSMVFFYKMLQTSFYVAALIAHCLHLVGLRFICSSVALQYIFLLIQLNSIVNGILGVLFFTQLSNKMGHWLIVIEKMLLSMSSFVVLSCFYIVAFTLAFSLVVSTTVACETANNGTVAFNGMINSLYETTVLGLGVTVPKDLYFRSNASSLLVILIFVGSAVFNTLIMVNLMIAIMNHRMTALCDHAESIVLVAQVAIYELVELKTFSLQKLSPCILPATLRKRCIAKSEDGTRSFLYTIEPVEVPE</sequence>
<evidence type="ECO:0000313" key="3">
    <source>
        <dbReference type="EMBL" id="ELT92738.1"/>
    </source>
</evidence>
<dbReference type="Proteomes" id="UP000014760">
    <property type="component" value="Unassembled WGS sequence"/>
</dbReference>
<dbReference type="EnsemblMetazoa" id="CapteT216868">
    <property type="protein sequence ID" value="CapteP216868"/>
    <property type="gene ID" value="CapteG216868"/>
</dbReference>
<dbReference type="HOGENOM" id="CLU_039553_0_0_1"/>
<dbReference type="GO" id="GO:0005886">
    <property type="term" value="C:plasma membrane"/>
    <property type="evidence" value="ECO:0007669"/>
    <property type="project" value="TreeGrafter"/>
</dbReference>
<dbReference type="InterPro" id="IPR024862">
    <property type="entry name" value="TRPV"/>
</dbReference>
<keyword evidence="1" id="KW-0677">Repeat</keyword>
<dbReference type="GO" id="GO:0098703">
    <property type="term" value="P:calcium ion import across plasma membrane"/>
    <property type="evidence" value="ECO:0007669"/>
    <property type="project" value="TreeGrafter"/>
</dbReference>